<dbReference type="InterPro" id="IPR013216">
    <property type="entry name" value="Methyltransf_11"/>
</dbReference>
<dbReference type="KEGG" id="ssan:NX02_10840"/>
<feature type="domain" description="Methyltransferase type 11" evidence="4">
    <location>
        <begin position="65"/>
        <end position="148"/>
    </location>
</feature>
<dbReference type="GO" id="GO:0008757">
    <property type="term" value="F:S-adenosylmethionine-dependent methyltransferase activity"/>
    <property type="evidence" value="ECO:0007669"/>
    <property type="project" value="InterPro"/>
</dbReference>
<organism evidence="5 6">
    <name type="scientific">Sphingomonas sanxanigenens DSM 19645 = NX02</name>
    <dbReference type="NCBI Taxonomy" id="1123269"/>
    <lineage>
        <taxon>Bacteria</taxon>
        <taxon>Pseudomonadati</taxon>
        <taxon>Pseudomonadota</taxon>
        <taxon>Alphaproteobacteria</taxon>
        <taxon>Sphingomonadales</taxon>
        <taxon>Sphingomonadaceae</taxon>
        <taxon>Sphingomonas</taxon>
    </lineage>
</organism>
<dbReference type="eggNOG" id="COG2226">
    <property type="taxonomic scope" value="Bacteria"/>
</dbReference>
<dbReference type="AlphaFoldDB" id="W0AC44"/>
<evidence type="ECO:0000256" key="2">
    <source>
        <dbReference type="ARBA" id="ARBA00022679"/>
    </source>
</evidence>
<keyword evidence="1" id="KW-0489">Methyltransferase</keyword>
<evidence type="ECO:0000256" key="1">
    <source>
        <dbReference type="ARBA" id="ARBA00022603"/>
    </source>
</evidence>
<dbReference type="SUPFAM" id="SSF53335">
    <property type="entry name" value="S-adenosyl-L-methionine-dependent methyltransferases"/>
    <property type="match status" value="1"/>
</dbReference>
<evidence type="ECO:0000256" key="3">
    <source>
        <dbReference type="SAM" id="MobiDB-lite"/>
    </source>
</evidence>
<gene>
    <name evidence="5" type="ORF">NX02_10840</name>
</gene>
<dbReference type="Gene3D" id="3.40.50.150">
    <property type="entry name" value="Vaccinia Virus protein VP39"/>
    <property type="match status" value="1"/>
</dbReference>
<dbReference type="InterPro" id="IPR050602">
    <property type="entry name" value="Malonyl-ACP_OMT"/>
</dbReference>
<dbReference type="InterPro" id="IPR029063">
    <property type="entry name" value="SAM-dependent_MTases_sf"/>
</dbReference>
<dbReference type="OrthoDB" id="9793723at2"/>
<keyword evidence="2" id="KW-0808">Transferase</keyword>
<name>W0AC44_9SPHN</name>
<dbReference type="PANTHER" id="PTHR13090">
    <property type="entry name" value="ARGININE-HYDROXYLASE NDUFAF5, MITOCHONDRIAL"/>
    <property type="match status" value="1"/>
</dbReference>
<protein>
    <recommendedName>
        <fullName evidence="4">Methyltransferase type 11 domain-containing protein</fullName>
    </recommendedName>
</protein>
<accession>W0AC44</accession>
<evidence type="ECO:0000313" key="6">
    <source>
        <dbReference type="Proteomes" id="UP000018851"/>
    </source>
</evidence>
<evidence type="ECO:0000313" key="5">
    <source>
        <dbReference type="EMBL" id="AHE53883.1"/>
    </source>
</evidence>
<dbReference type="Pfam" id="PF08241">
    <property type="entry name" value="Methyltransf_11"/>
    <property type="match status" value="1"/>
</dbReference>
<sequence length="297" mass="31739">MFPRAAPGTSRRVSTDPEIFDRALWRRRRDRALPRFAEHDFLFERMAADIEDRLDFVSRSFTRALDLGTADGRLARRLRARGIPTIACDPGFAAAKAAGGIQCDADRLPFADASFDLIVSVGLLDGINDLPGALALARRALKPDGLFLAAFCGAGTLGALRSGLLSGDGGPAAARIHPQIDVRAAGDLLSRAGFAMPVTDTDRVTVRYASPLTLMHDLRGMAATNRLRDRAPPLSRPDLAAVFAHAAGVADADGRIAERFDIVHLSGWAPADSQPRPARRGSGRVSLADALKPKSSE</sequence>
<dbReference type="GO" id="GO:0032259">
    <property type="term" value="P:methylation"/>
    <property type="evidence" value="ECO:0007669"/>
    <property type="project" value="UniProtKB-KW"/>
</dbReference>
<dbReference type="STRING" id="1123269.NX02_10840"/>
<keyword evidence="6" id="KW-1185">Reference proteome</keyword>
<reference evidence="5 6" key="1">
    <citation type="submission" date="2013-07" db="EMBL/GenBank/DDBJ databases">
        <title>Completed genome of Sphingomonas sanxanigenens NX02.</title>
        <authorList>
            <person name="Ma T."/>
            <person name="Huang H."/>
            <person name="Wu M."/>
            <person name="Li X."/>
            <person name="Li G."/>
        </authorList>
    </citation>
    <scope>NUCLEOTIDE SEQUENCE [LARGE SCALE GENOMIC DNA]</scope>
    <source>
        <strain evidence="5 6">NX02</strain>
    </source>
</reference>
<dbReference type="EMBL" id="CP006644">
    <property type="protein sequence ID" value="AHE53883.1"/>
    <property type="molecule type" value="Genomic_DNA"/>
</dbReference>
<proteinExistence type="predicted"/>
<dbReference type="HOGENOM" id="CLU_046586_0_3_5"/>
<dbReference type="Proteomes" id="UP000018851">
    <property type="component" value="Chromosome"/>
</dbReference>
<dbReference type="PANTHER" id="PTHR13090:SF1">
    <property type="entry name" value="ARGININE-HYDROXYLASE NDUFAF5, MITOCHONDRIAL"/>
    <property type="match status" value="1"/>
</dbReference>
<dbReference type="PATRIC" id="fig|1123269.5.peg.2108"/>
<feature type="region of interest" description="Disordered" evidence="3">
    <location>
        <begin position="268"/>
        <end position="297"/>
    </location>
</feature>
<evidence type="ECO:0000259" key="4">
    <source>
        <dbReference type="Pfam" id="PF08241"/>
    </source>
</evidence>